<keyword evidence="2" id="KW-1185">Reference proteome</keyword>
<dbReference type="Proteomes" id="UP000621266">
    <property type="component" value="Unassembled WGS sequence"/>
</dbReference>
<feature type="non-terminal residue" evidence="1">
    <location>
        <position position="1"/>
    </location>
</feature>
<dbReference type="EMBL" id="WHPN01000348">
    <property type="protein sequence ID" value="KAF4406848.1"/>
    <property type="molecule type" value="Genomic_DNA"/>
</dbReference>
<protein>
    <submittedName>
        <fullName evidence="1">Glycoside hydrolase family 11 protein</fullName>
    </submittedName>
</protein>
<keyword evidence="1" id="KW-0378">Hydrolase</keyword>
<accession>A0ABQ7FE84</accession>
<reference evidence="1 2" key="1">
    <citation type="submission" date="2019-10" db="EMBL/GenBank/DDBJ databases">
        <title>Streptomyces tenebrisbrunneis sp.nov., an endogenous actinomycete isolated from of Lycium ruthenicum.</title>
        <authorList>
            <person name="Ma L."/>
        </authorList>
    </citation>
    <scope>NUCLEOTIDE SEQUENCE [LARGE SCALE GENOMIC DNA]</scope>
    <source>
        <strain evidence="1 2">TRM 66187</strain>
    </source>
</reference>
<evidence type="ECO:0000313" key="1">
    <source>
        <dbReference type="EMBL" id="KAF4406848.1"/>
    </source>
</evidence>
<dbReference type="InterPro" id="IPR033119">
    <property type="entry name" value="GH11_AS_2"/>
</dbReference>
<organism evidence="1 2">
    <name type="scientific">Streptomyces lycii</name>
    <dbReference type="NCBI Taxonomy" id="2654337"/>
    <lineage>
        <taxon>Bacteria</taxon>
        <taxon>Bacillati</taxon>
        <taxon>Actinomycetota</taxon>
        <taxon>Actinomycetes</taxon>
        <taxon>Kitasatosporales</taxon>
        <taxon>Streptomycetaceae</taxon>
        <taxon>Streptomyces</taxon>
    </lineage>
</organism>
<comment type="caution">
    <text evidence="1">The sequence shown here is derived from an EMBL/GenBank/DDBJ whole genome shotgun (WGS) entry which is preliminary data.</text>
</comment>
<name>A0ABQ7FE84_9ACTN</name>
<dbReference type="GO" id="GO:0016787">
    <property type="term" value="F:hydrolase activity"/>
    <property type="evidence" value="ECO:0007669"/>
    <property type="project" value="UniProtKB-KW"/>
</dbReference>
<dbReference type="PROSITE" id="PS00777">
    <property type="entry name" value="GH11_2"/>
    <property type="match status" value="1"/>
</dbReference>
<gene>
    <name evidence="1" type="ORF">GCU69_22885</name>
</gene>
<proteinExistence type="predicted"/>
<evidence type="ECO:0000313" key="2">
    <source>
        <dbReference type="Proteomes" id="UP000621266"/>
    </source>
</evidence>
<sequence>FNYYMIMATEGYQSSGSSNIRMS</sequence>